<proteinExistence type="inferred from homology"/>
<dbReference type="GO" id="GO:0003700">
    <property type="term" value="F:DNA-binding transcription factor activity"/>
    <property type="evidence" value="ECO:0007669"/>
    <property type="project" value="InterPro"/>
</dbReference>
<keyword evidence="7" id="KW-1185">Reference proteome</keyword>
<dbReference type="KEGG" id="mph:MLP_01980"/>
<protein>
    <submittedName>
        <fullName evidence="6">Putative LysR family transcriptional regulator</fullName>
    </submittedName>
</protein>
<dbReference type="Proteomes" id="UP000007947">
    <property type="component" value="Chromosome"/>
</dbReference>
<evidence type="ECO:0000259" key="5">
    <source>
        <dbReference type="PROSITE" id="PS50931"/>
    </source>
</evidence>
<keyword evidence="3" id="KW-0238">DNA-binding</keyword>
<dbReference type="SUPFAM" id="SSF53850">
    <property type="entry name" value="Periplasmic binding protein-like II"/>
    <property type="match status" value="1"/>
</dbReference>
<evidence type="ECO:0000313" key="7">
    <source>
        <dbReference type="Proteomes" id="UP000007947"/>
    </source>
</evidence>
<dbReference type="EMBL" id="AP012204">
    <property type="protein sequence ID" value="BAK33212.1"/>
    <property type="molecule type" value="Genomic_DNA"/>
</dbReference>
<dbReference type="SUPFAM" id="SSF46785">
    <property type="entry name" value="Winged helix' DNA-binding domain"/>
    <property type="match status" value="1"/>
</dbReference>
<dbReference type="FunFam" id="1.10.10.10:FF:000001">
    <property type="entry name" value="LysR family transcriptional regulator"/>
    <property type="match status" value="1"/>
</dbReference>
<reference evidence="6 7" key="1">
    <citation type="submission" date="2011-05" db="EMBL/GenBank/DDBJ databases">
        <title>Whole genome sequence of Microlunatus phosphovorus NM-1.</title>
        <authorList>
            <person name="Hosoyama A."/>
            <person name="Sasaki K."/>
            <person name="Harada T."/>
            <person name="Igarashi R."/>
            <person name="Kawakoshi A."/>
            <person name="Sasagawa M."/>
            <person name="Fukada J."/>
            <person name="Nakamura S."/>
            <person name="Katano Y."/>
            <person name="Hanada S."/>
            <person name="Kamagata Y."/>
            <person name="Nakamura N."/>
            <person name="Yamazaki S."/>
            <person name="Fujita N."/>
        </authorList>
    </citation>
    <scope>NUCLEOTIDE SEQUENCE [LARGE SCALE GENOMIC DNA]</scope>
    <source>
        <strain evidence="7">ATCC 700054 / DSM 10555 / JCM 9379 / NBRC 101784 / NCIMB 13414 / VKM Ac-1990 / NM-1</strain>
    </source>
</reference>
<evidence type="ECO:0000313" key="6">
    <source>
        <dbReference type="EMBL" id="BAK33212.1"/>
    </source>
</evidence>
<dbReference type="GO" id="GO:0032993">
    <property type="term" value="C:protein-DNA complex"/>
    <property type="evidence" value="ECO:0007669"/>
    <property type="project" value="TreeGrafter"/>
</dbReference>
<evidence type="ECO:0000256" key="3">
    <source>
        <dbReference type="ARBA" id="ARBA00023125"/>
    </source>
</evidence>
<dbReference type="Gene3D" id="3.40.190.10">
    <property type="entry name" value="Periplasmic binding protein-like II"/>
    <property type="match status" value="2"/>
</dbReference>
<dbReference type="InterPro" id="IPR036388">
    <property type="entry name" value="WH-like_DNA-bd_sf"/>
</dbReference>
<dbReference type="CDD" id="cd08414">
    <property type="entry name" value="PBP2_LTTR_aromatics_like"/>
    <property type="match status" value="1"/>
</dbReference>
<dbReference type="Gene3D" id="1.10.10.10">
    <property type="entry name" value="Winged helix-like DNA-binding domain superfamily/Winged helix DNA-binding domain"/>
    <property type="match status" value="1"/>
</dbReference>
<accession>F5XHR7</accession>
<dbReference type="Pfam" id="PF00126">
    <property type="entry name" value="HTH_1"/>
    <property type="match status" value="1"/>
</dbReference>
<dbReference type="eggNOG" id="COG0583">
    <property type="taxonomic scope" value="Bacteria"/>
</dbReference>
<dbReference type="PANTHER" id="PTHR30346">
    <property type="entry name" value="TRANSCRIPTIONAL DUAL REGULATOR HCAR-RELATED"/>
    <property type="match status" value="1"/>
</dbReference>
<keyword evidence="2" id="KW-0805">Transcription regulation</keyword>
<keyword evidence="4" id="KW-0804">Transcription</keyword>
<dbReference type="PANTHER" id="PTHR30346:SF0">
    <property type="entry name" value="HCA OPERON TRANSCRIPTIONAL ACTIVATOR HCAR"/>
    <property type="match status" value="1"/>
</dbReference>
<dbReference type="InterPro" id="IPR005119">
    <property type="entry name" value="LysR_subst-bd"/>
</dbReference>
<gene>
    <name evidence="6" type="ordered locus">MLP_01980</name>
</gene>
<name>F5XHR7_MICPN</name>
<dbReference type="GO" id="GO:0003677">
    <property type="term" value="F:DNA binding"/>
    <property type="evidence" value="ECO:0007669"/>
    <property type="project" value="UniProtKB-KW"/>
</dbReference>
<sequence>MSVDLRQLRALAAVVDQGTFTDAAIALRTSQASVSRAVADLERSLGCRLLLRTSRGAMPTAVGRRVSEHAHRVLAEIAVIEGLGDSSVAELRIGFSWSVLGRLTTPLQRRWQTEHPSGSLVFVQSGTSTAGLVEGEVDIAVVRRPLDDHRFETSSVGMEDRVVAVAADDPFARRRRLSLAELATRPIAIDRVTSSTSGGLWPEGAQPTEFREIHGIEEWLTLIAAGEVIGVTSQATADQFPRPGVRYRPIIDAPPIVVWLAWWRDAPPAGAAALRRMVCDLYAGR</sequence>
<dbReference type="PRINTS" id="PR00039">
    <property type="entry name" value="HTHLYSR"/>
</dbReference>
<evidence type="ECO:0000256" key="4">
    <source>
        <dbReference type="ARBA" id="ARBA00023163"/>
    </source>
</evidence>
<dbReference type="RefSeq" id="WP_013861101.1">
    <property type="nucleotide sequence ID" value="NC_015635.1"/>
</dbReference>
<evidence type="ECO:0000256" key="2">
    <source>
        <dbReference type="ARBA" id="ARBA00023015"/>
    </source>
</evidence>
<dbReference type="AlphaFoldDB" id="F5XHR7"/>
<comment type="similarity">
    <text evidence="1">Belongs to the LysR transcriptional regulatory family.</text>
</comment>
<evidence type="ECO:0000256" key="1">
    <source>
        <dbReference type="ARBA" id="ARBA00009437"/>
    </source>
</evidence>
<dbReference type="InterPro" id="IPR036390">
    <property type="entry name" value="WH_DNA-bd_sf"/>
</dbReference>
<dbReference type="HOGENOM" id="CLU_039613_6_4_11"/>
<dbReference type="Pfam" id="PF03466">
    <property type="entry name" value="LysR_substrate"/>
    <property type="match status" value="1"/>
</dbReference>
<dbReference type="STRING" id="1032480.MLP_01980"/>
<dbReference type="InterPro" id="IPR000847">
    <property type="entry name" value="LysR_HTH_N"/>
</dbReference>
<organism evidence="6 7">
    <name type="scientific">Microlunatus phosphovorus (strain ATCC 700054 / DSM 10555 / JCM 9379 / NBRC 101784 / NCIMB 13414 / VKM Ac-1990 / NM-1)</name>
    <dbReference type="NCBI Taxonomy" id="1032480"/>
    <lineage>
        <taxon>Bacteria</taxon>
        <taxon>Bacillati</taxon>
        <taxon>Actinomycetota</taxon>
        <taxon>Actinomycetes</taxon>
        <taxon>Propionibacteriales</taxon>
        <taxon>Propionibacteriaceae</taxon>
        <taxon>Microlunatus</taxon>
    </lineage>
</organism>
<dbReference type="PROSITE" id="PS50931">
    <property type="entry name" value="HTH_LYSR"/>
    <property type="match status" value="1"/>
</dbReference>
<feature type="domain" description="HTH lysR-type" evidence="5">
    <location>
        <begin position="3"/>
        <end position="60"/>
    </location>
</feature>
<dbReference type="OrthoDB" id="3252676at2"/>